<keyword evidence="1" id="KW-0808">Transferase</keyword>
<name>A0A0F7SG62_PHARH</name>
<dbReference type="AlphaFoldDB" id="A0A0F7SG62"/>
<dbReference type="GO" id="GO:0003830">
    <property type="term" value="F:beta-1,4-mannosylglycoprotein 4-beta-N-acetylglucosaminyltransferase activity"/>
    <property type="evidence" value="ECO:0007669"/>
    <property type="project" value="InterPro"/>
</dbReference>
<dbReference type="PANTHER" id="PTHR12224">
    <property type="entry name" value="BETA-1,4-MANNOSYL-GLYCOPROTEIN BETA-1,4-N-ACETYLGLUCOSAMINYL-TRANSFERASE"/>
    <property type="match status" value="1"/>
</dbReference>
<dbReference type="EMBL" id="LN483167">
    <property type="protein sequence ID" value="CDZ96698.1"/>
    <property type="molecule type" value="Genomic_DNA"/>
</dbReference>
<dbReference type="GO" id="GO:0006044">
    <property type="term" value="P:N-acetylglucosamine metabolic process"/>
    <property type="evidence" value="ECO:0007669"/>
    <property type="project" value="TreeGrafter"/>
</dbReference>
<accession>A0A0F7SG62</accession>
<dbReference type="Pfam" id="PF04724">
    <property type="entry name" value="Glyco_transf_17"/>
    <property type="match status" value="1"/>
</dbReference>
<dbReference type="PANTHER" id="PTHR12224:SF0">
    <property type="entry name" value="BETA-1,4-MANNOSYL-GLYCOPROTEIN 4-BETA-N-ACETYLGLUCOSAMINYLTRANSFERASE"/>
    <property type="match status" value="1"/>
</dbReference>
<evidence type="ECO:0000313" key="1">
    <source>
        <dbReference type="EMBL" id="CDZ96698.1"/>
    </source>
</evidence>
<organism evidence="1">
    <name type="scientific">Phaffia rhodozyma</name>
    <name type="common">Yeast</name>
    <name type="synonym">Xanthophyllomyces dendrorhous</name>
    <dbReference type="NCBI Taxonomy" id="264483"/>
    <lineage>
        <taxon>Eukaryota</taxon>
        <taxon>Fungi</taxon>
        <taxon>Dikarya</taxon>
        <taxon>Basidiomycota</taxon>
        <taxon>Agaricomycotina</taxon>
        <taxon>Tremellomycetes</taxon>
        <taxon>Cystofilobasidiales</taxon>
        <taxon>Mrakiaceae</taxon>
        <taxon>Phaffia</taxon>
    </lineage>
</organism>
<dbReference type="GO" id="GO:0016020">
    <property type="term" value="C:membrane"/>
    <property type="evidence" value="ECO:0007669"/>
    <property type="project" value="InterPro"/>
</dbReference>
<protein>
    <submittedName>
        <fullName evidence="1">Glycosyl transferase family 17 protein</fullName>
    </submittedName>
</protein>
<reference evidence="1" key="1">
    <citation type="submission" date="2014-08" db="EMBL/GenBank/DDBJ databases">
        <authorList>
            <person name="Sharma Rahul"/>
            <person name="Thines Marco"/>
        </authorList>
    </citation>
    <scope>NUCLEOTIDE SEQUENCE</scope>
</reference>
<dbReference type="InterPro" id="IPR006813">
    <property type="entry name" value="Glyco_trans_17"/>
</dbReference>
<proteinExistence type="predicted"/>
<sequence length="265" mass="29991">MREYLPYVTTFVVVEADRTFSGDLKPTVFSDNRDRFDSLLDGSGAKIIYHKVTGLSKNLEKGSFDNERLMRNTVGEILTALDIPIGSLIIQSDVDEIISGPTLDLLSSCYGYESTLHLNVDNYRYGFNFPVPDGGYWRPHILTTDNTTVGYHHGRGSNTLLPGSGWHCSFCFPTLEEMRRKMLGYSHNDRVRDPSILEEVSLRERVCKGEDPFQMWPKAHTFKDLITQSGSIKPSHSFTNVPVALQQEPTRFGYLLNDGCDRPDK</sequence>